<sequence>MDYQKAYENKIGSASLNINKAVAGSKINCRLTYKVGSLGIDDSGGLKVLFRIVSDCADPQFEDPKSDNYVAFSSTNKNVQIAVTGKSSGMLGKVHERPWSKGFVLNFSNDSLSEKDEVYLDFKNWRAQTFCEKTFEFKILVDPFATARFLELPHSTEMEIIPDKPEKIVVLGPTRVRKDETFTFLIKLEDKWENPCTALNGVFAIEKNEIVDLPSETKFNNGKADVEAKPLMESTCYINGSYGTLSGVSNPIVISDNPRYLHFWGDLHGQSEETVGTNDINDYFNFAKEYAFLDVAGHQANDFQVTNEFWNKINETTKKFTRGGEFVAFPGYEWSGNTPAGGDRNVLYLKEGMPIYRSSHALVDEFSDLNNDVLTVNELFKRFPKKGVITIAHVGGRYSNLNMHDEKIERAVEVHSDWGTFEWFIFDALKKGYKVGVVAGSDGHDGRLGASYPGLGHFQTYGGLTCFLADELTREAIFEALYYRHAYATTGAKIYLDVTCLENGRKIGIMGDELKVSKSPVIKISTYGTSPIDRIEFYGEDRIIKTFYPPLETTEKKAIKVVWSGSKVKGRRRSFNWKGNFKLSDNKIAALEYINVYNKGFVTYEDNQLTLNGVTTGGTQGVILYFEKSRGTLEGVVNDRKIRINLNSITQLPKVFEMGGLDAKLQIYQTSLSNIPGKMELEFPLKNLTKGIHPIFVKIVQKDGHMAWSSPIFLASWKNL</sequence>
<evidence type="ECO:0008006" key="3">
    <source>
        <dbReference type="Google" id="ProtNLM"/>
    </source>
</evidence>
<dbReference type="InterPro" id="IPR016195">
    <property type="entry name" value="Pol/histidinol_Pase-like"/>
</dbReference>
<comment type="caution">
    <text evidence="1">The sequence shown here is derived from an EMBL/GenBank/DDBJ whole genome shotgun (WGS) entry which is preliminary data.</text>
</comment>
<evidence type="ECO:0000313" key="2">
    <source>
        <dbReference type="Proteomes" id="UP000034793"/>
    </source>
</evidence>
<evidence type="ECO:0000313" key="1">
    <source>
        <dbReference type="EMBL" id="KKR30676.1"/>
    </source>
</evidence>
<accession>A0A0G0PZZ4</accession>
<proteinExistence type="predicted"/>
<dbReference type="EMBL" id="LBXL01000003">
    <property type="protein sequence ID" value="KKR30676.1"/>
    <property type="molecule type" value="Genomic_DNA"/>
</dbReference>
<organism evidence="1 2">
    <name type="scientific">Candidatus Woesebacteria bacterium GW2011_GWA1_39_8</name>
    <dbReference type="NCBI Taxonomy" id="1618552"/>
    <lineage>
        <taxon>Bacteria</taxon>
        <taxon>Candidatus Woeseibacteriota</taxon>
    </lineage>
</organism>
<dbReference type="Gene3D" id="3.20.20.140">
    <property type="entry name" value="Metal-dependent hydrolases"/>
    <property type="match status" value="1"/>
</dbReference>
<dbReference type="AlphaFoldDB" id="A0A0G0PZZ4"/>
<dbReference type="Proteomes" id="UP000034793">
    <property type="component" value="Unassembled WGS sequence"/>
</dbReference>
<protein>
    <recommendedName>
        <fullName evidence="3">DUF3604 domain-containing protein</fullName>
    </recommendedName>
</protein>
<dbReference type="PATRIC" id="fig|1618552.3.peg.76"/>
<gene>
    <name evidence="1" type="ORF">UT61_C0003G0004</name>
</gene>
<dbReference type="SUPFAM" id="SSF89550">
    <property type="entry name" value="PHP domain-like"/>
    <property type="match status" value="1"/>
</dbReference>
<name>A0A0G0PZZ4_9BACT</name>
<reference evidence="1 2" key="1">
    <citation type="journal article" date="2015" name="Nature">
        <title>rRNA introns, odd ribosomes, and small enigmatic genomes across a large radiation of phyla.</title>
        <authorList>
            <person name="Brown C.T."/>
            <person name="Hug L.A."/>
            <person name="Thomas B.C."/>
            <person name="Sharon I."/>
            <person name="Castelle C.J."/>
            <person name="Singh A."/>
            <person name="Wilkins M.J."/>
            <person name="Williams K.H."/>
            <person name="Banfield J.F."/>
        </authorList>
    </citation>
    <scope>NUCLEOTIDE SEQUENCE [LARGE SCALE GENOMIC DNA]</scope>
</reference>